<evidence type="ECO:0000313" key="1">
    <source>
        <dbReference type="EMBL" id="MBC2622707.1"/>
    </source>
</evidence>
<dbReference type="EMBL" id="JACLAG010000010">
    <property type="protein sequence ID" value="MBC2622707.1"/>
    <property type="molecule type" value="Genomic_DNA"/>
</dbReference>
<reference evidence="1 2" key="1">
    <citation type="submission" date="2020-08" db="EMBL/GenBank/DDBJ databases">
        <title>Emergence and comparative genomics analysis of Citrobacter in Fennec fox imported from North Africa to China.</title>
        <authorList>
            <person name="Zheng B."/>
        </authorList>
    </citation>
    <scope>NUCLEOTIDE SEQUENCE [LARGE SCALE GENOMIC DNA]</scope>
    <source>
        <strain evidence="1 2">FF141</strain>
    </source>
</reference>
<dbReference type="AlphaFoldDB" id="A0A7X1BTB4"/>
<evidence type="ECO:0000313" key="2">
    <source>
        <dbReference type="Proteomes" id="UP000548504"/>
    </source>
</evidence>
<name>A0A7X1BTB4_9ENTR</name>
<protein>
    <submittedName>
        <fullName evidence="1">Phage tail protein</fullName>
    </submittedName>
</protein>
<organism evidence="1 2">
    <name type="scientific">Citrobacter cronae</name>
    <dbReference type="NCBI Taxonomy" id="1748967"/>
    <lineage>
        <taxon>Bacteria</taxon>
        <taxon>Pseudomonadati</taxon>
        <taxon>Pseudomonadota</taxon>
        <taxon>Gammaproteobacteria</taxon>
        <taxon>Enterobacterales</taxon>
        <taxon>Enterobacteriaceae</taxon>
        <taxon>Citrobacter</taxon>
        <taxon>Citrobacter freundii complex</taxon>
    </lineage>
</organism>
<sequence length="155" mass="16811">MNVSDQLSKVKLLDYYYQRRAESSIGIGDRFELTSAIFGTSSLVTSNPSGIYDIADIPADFDLSDLTSQVATSTKEGDPGGNSNKKFLTSYDSGIITLRAELDSSKLEANVSYPFNTLVVCDNLGKACLVLCCQQDSLYLGKSYVTVTEINTMVS</sequence>
<dbReference type="Proteomes" id="UP000548504">
    <property type="component" value="Unassembled WGS sequence"/>
</dbReference>
<accession>A0A7X1BTB4</accession>
<dbReference type="RefSeq" id="WP_071667140.1">
    <property type="nucleotide sequence ID" value="NZ_JACLAG010000010.1"/>
</dbReference>
<proteinExistence type="predicted"/>
<gene>
    <name evidence="1" type="ORF">H7I73_24005</name>
</gene>
<comment type="caution">
    <text evidence="1">The sequence shown here is derived from an EMBL/GenBank/DDBJ whole genome shotgun (WGS) entry which is preliminary data.</text>
</comment>